<dbReference type="Gene3D" id="3.30.800.10">
    <property type="entry name" value="Phosphatidylinositol Phosphate Kinase II Beta"/>
    <property type="match status" value="1"/>
</dbReference>
<dbReference type="SMART" id="SM00330">
    <property type="entry name" value="PIPKc"/>
    <property type="match status" value="1"/>
</dbReference>
<dbReference type="InterPro" id="IPR002498">
    <property type="entry name" value="PInositol-4-P-4/5-kinase_core"/>
</dbReference>
<evidence type="ECO:0000256" key="1">
    <source>
        <dbReference type="ARBA" id="ARBA00012009"/>
    </source>
</evidence>
<dbReference type="PROSITE" id="PS50178">
    <property type="entry name" value="ZF_FYVE"/>
    <property type="match status" value="1"/>
</dbReference>
<evidence type="ECO:0000256" key="5">
    <source>
        <dbReference type="ARBA" id="ARBA00022771"/>
    </source>
</evidence>
<keyword evidence="2 11" id="KW-0808">Transferase</keyword>
<dbReference type="Gene3D" id="3.30.40.10">
    <property type="entry name" value="Zinc/RING finger domain, C3HC4 (zinc finger)"/>
    <property type="match status" value="1"/>
</dbReference>
<proteinExistence type="predicted"/>
<keyword evidence="17" id="KW-1185">Reference proteome</keyword>
<feature type="region of interest" description="Disordered" evidence="13">
    <location>
        <begin position="1257"/>
        <end position="1285"/>
    </location>
</feature>
<feature type="repeat" description="PPR" evidence="10">
    <location>
        <begin position="473"/>
        <end position="507"/>
    </location>
</feature>
<keyword evidence="7" id="KW-0862">Zinc</keyword>
<feature type="domain" description="FYVE-type" evidence="14">
    <location>
        <begin position="1067"/>
        <end position="1127"/>
    </location>
</feature>
<dbReference type="GO" id="GO:0046854">
    <property type="term" value="P:phosphatidylinositol phosphate biosynthetic process"/>
    <property type="evidence" value="ECO:0007669"/>
    <property type="project" value="TreeGrafter"/>
</dbReference>
<dbReference type="SUPFAM" id="SSF57903">
    <property type="entry name" value="FYVE/PHD zinc finger"/>
    <property type="match status" value="1"/>
</dbReference>
<dbReference type="Pfam" id="PF01535">
    <property type="entry name" value="PPR"/>
    <property type="match status" value="1"/>
</dbReference>
<evidence type="ECO:0000256" key="2">
    <source>
        <dbReference type="ARBA" id="ARBA00022679"/>
    </source>
</evidence>
<dbReference type="Gene3D" id="3.50.7.10">
    <property type="entry name" value="GroEL"/>
    <property type="match status" value="1"/>
</dbReference>
<feature type="compositionally biased region" description="Low complexity" evidence="13">
    <location>
        <begin position="1210"/>
        <end position="1220"/>
    </location>
</feature>
<feature type="domain" description="PIPK" evidence="15">
    <location>
        <begin position="2615"/>
        <end position="2948"/>
    </location>
</feature>
<feature type="compositionally biased region" description="Low complexity" evidence="13">
    <location>
        <begin position="565"/>
        <end position="586"/>
    </location>
</feature>
<feature type="region of interest" description="Disordered" evidence="13">
    <location>
        <begin position="2181"/>
        <end position="2521"/>
    </location>
</feature>
<feature type="compositionally biased region" description="Low complexity" evidence="13">
    <location>
        <begin position="2638"/>
        <end position="2650"/>
    </location>
</feature>
<dbReference type="InterPro" id="IPR027484">
    <property type="entry name" value="PInositol-4-P-5-kinase_N"/>
</dbReference>
<evidence type="ECO:0000256" key="9">
    <source>
        <dbReference type="PROSITE-ProRule" id="PRU00091"/>
    </source>
</evidence>
<dbReference type="InterPro" id="IPR017455">
    <property type="entry name" value="Znf_FYVE-rel"/>
</dbReference>
<evidence type="ECO:0000313" key="16">
    <source>
        <dbReference type="EMBL" id="WFC96014.1"/>
    </source>
</evidence>
<dbReference type="EMBL" id="CP119953">
    <property type="protein sequence ID" value="WFC96014.1"/>
    <property type="molecule type" value="Genomic_DNA"/>
</dbReference>
<keyword evidence="6 11" id="KW-0418">Kinase</keyword>
<feature type="compositionally biased region" description="Basic residues" evidence="13">
    <location>
        <begin position="2297"/>
        <end position="2309"/>
    </location>
</feature>
<dbReference type="FunFam" id="3.30.810.10:FF:000001">
    <property type="entry name" value="1-phosphatidylinositol 3-phosphate 5-kinase FAB1"/>
    <property type="match status" value="1"/>
</dbReference>
<feature type="compositionally biased region" description="Low complexity" evidence="13">
    <location>
        <begin position="1709"/>
        <end position="1765"/>
    </location>
</feature>
<feature type="region of interest" description="Disordered" evidence="13">
    <location>
        <begin position="565"/>
        <end position="590"/>
    </location>
</feature>
<feature type="region of interest" description="Disordered" evidence="13">
    <location>
        <begin position="2638"/>
        <end position="2660"/>
    </location>
</feature>
<dbReference type="InterPro" id="IPR011990">
    <property type="entry name" value="TPR-like_helical_dom_sf"/>
</dbReference>
<evidence type="ECO:0000256" key="3">
    <source>
        <dbReference type="ARBA" id="ARBA00022723"/>
    </source>
</evidence>
<dbReference type="CDD" id="cd17300">
    <property type="entry name" value="PIPKc_PIKfyve"/>
    <property type="match status" value="1"/>
</dbReference>
<dbReference type="InterPro" id="IPR013083">
    <property type="entry name" value="Znf_RING/FYVE/PHD"/>
</dbReference>
<feature type="compositionally biased region" description="Acidic residues" evidence="13">
    <location>
        <begin position="1258"/>
        <end position="1267"/>
    </location>
</feature>
<keyword evidence="12" id="KW-0175">Coiled coil</keyword>
<dbReference type="InterPro" id="IPR000306">
    <property type="entry name" value="Znf_FYVE"/>
</dbReference>
<dbReference type="Gene3D" id="1.25.40.10">
    <property type="entry name" value="Tetratricopeptide repeat domain"/>
    <property type="match status" value="2"/>
</dbReference>
<evidence type="ECO:0000313" key="17">
    <source>
        <dbReference type="Proteomes" id="UP001216638"/>
    </source>
</evidence>
<dbReference type="PROSITE" id="PS51455">
    <property type="entry name" value="PIPK"/>
    <property type="match status" value="1"/>
</dbReference>
<evidence type="ECO:0000256" key="13">
    <source>
        <dbReference type="SAM" id="MobiDB-lite"/>
    </source>
</evidence>
<feature type="compositionally biased region" description="Basic residues" evidence="13">
    <location>
        <begin position="2428"/>
        <end position="2441"/>
    </location>
</feature>
<dbReference type="InterPro" id="IPR027483">
    <property type="entry name" value="PInositol-4-P-4/5-kinase_C_sf"/>
</dbReference>
<evidence type="ECO:0000256" key="8">
    <source>
        <dbReference type="ARBA" id="ARBA00022840"/>
    </source>
</evidence>
<feature type="compositionally biased region" description="Low complexity" evidence="13">
    <location>
        <begin position="211"/>
        <end position="223"/>
    </location>
</feature>
<feature type="region of interest" description="Disordered" evidence="13">
    <location>
        <begin position="1146"/>
        <end position="1167"/>
    </location>
</feature>
<feature type="compositionally biased region" description="Low complexity" evidence="13">
    <location>
        <begin position="157"/>
        <end position="167"/>
    </location>
</feature>
<keyword evidence="4 11" id="KW-0547">Nucleotide-binding</keyword>
<sequence>MWRRTVPMVVRAARGAPLRAVHASAVLGARTPRSSSLRARESELQQEIAQLERELQFVEKQEQVARLTAHLPPVDDALLEAMYRDLLEAPKVPEVKRLPDPTPRALERLALRLGMPAEHDTQDASGEAVTGIESDVPRSAAPEGSAADVGGDAQCTAEPEAPVDAPDAPADVAARAERHVAARAERAARRAEMLERLRTYVADDGDGGVEAPLDADAGAAAPASHDDPLLPDVPEDEWAALAVSSARDGDLSQALDTLDLMATSGSAPAPMLYTHVLNAFANRGAIDACVALSARMEERGIVAGAPMKHAMVKAYVYGDELFSALQYLQAWETSEPAPVSAYTVLIEHLLKHPVRGLHSLAWSLFYHMRLVAHPVPDAAAFALMIRACAAGVPQPGARVRGAPEADAERALDLFREMTTRHAIRPNKEVYDSLILTCARRKEHYGDAVRLVRELLDHSSEILAPETKRAMWADTYTFNALLQGSARTGDLRTARWVLAEMLRATYDGEVHCRINEETMANVFWAYATYVPPLRSHQLRTAQVEAGGTGAEGGKGAQGVAQAAAADATATDVAAPPPASAAHPTSEPAEYEDPPMFTHAMPQTAQEVLGEARALMARILADQRVHEAPLTEHPLHTVEVTPRLLNAFLAVLTHHLPAEQQLRALVEAVEGTDGLFAHAGVAPNGHTYVLVLEACAASRARPEADGVADRVWAHFEALVAAAPNAPSAGTDAKTLAKMWALYIRNKAKSFEVDAALELLRTFYARYPPRPRGDRDERALPPRAPRVDLMPVPPPAATLDLLASVQGMHASAPHYPPLAPARPTLRFRDLELLHHRCVVLRRTDGVRLITHVDRAYTHATGAGLVSFNLLDDRDERRAAPSAFASLFDRMRAAFVTHAERDAAPSPERDAAPAAARPPPRRRPAPERTASQPERTQPQLERVPSQPGRWIMPLRTLPPARAGSGESGSPGSPASSLASAPGTPSVTTVSRAASPEAESQLSQIAQSVPGFPLGGDVLDDTHSLASVPHTRSDVGDDTMSTLTFRPTYPSADAWIRRFRGEGLSRKYWMADETAKECRDCLLPFTPLRRRHHCRICGQIFCHKCCSNIVPGARFGHADAIRTCNQCLRMLQEYDRREAIDAEHRAAASARADDVSSIAPLSPTEPDVDDLHTPQSQFAATTLFSRDAHALPWRVPRDDGDAWDASWDAEDAPDAGDASGAPDADGALEALTPFRAGLDADDAAAPAPLTDASFVEPGPVVADEPELEESEHDADSPTSPREAPGSPVRRTARQKLMRGASRFVTSTALGAPSLVYFLRMLHQVLVAEHVGDVQEWKETVKLLALAVIERVRMRTRSTYLTDIRNFVKIKCMPGGRISDCEFLDGYICTKNVATKRMASFLPVRNARIMVIAFPLEYHRNANQLMSLEPIMAQEHEFLRILVARILALRPNVVVAEKSVSYYALQLFEEAHVAVFWPMKRSSIDIIARCTQADVVSSIDRLALEPRLGRCACLSVDTYAFAHEPARRKPLLRIEVVSKDVSSALVLRGAPIDKLRRIKAILALMVFVGHNLKLEEFVRRDLGVTLDWSVMNIQHGPEDAPGSATADADEETHRSHLLTETLRKYHRLILSASISVILPPPFLVTHMKQVTDRLHALRSALPAEKHEVLVYELQGRAKDADSTLDTDEPGAKEARVQGVLRSRTTTPAVLPTPEPSDAAAPAPAAEAPTADTPALAPEVPASDTPAPAPEAPASDTPAAATSPVPSAAASASRDDGPDDEAAPQITLQDPRSFAEDTELTVLDAERSAMQHSWKACVSNMAKMLTPFAHQRLVALVSTTCAATLETCTGPALHTIEYYGVDDEPLGHLLERTVDESANICPAKGCDRANLLHYTTYQHNEMRVQMVVERFACPLPGEEKHLLCWSYCKTCGRTTPVAHLSDEAWSFSFAKYLELQFYPNHACHPSTCQHDYYRDSVRYFALRNLAIRFHADWVQPCEVVVPPMHLLVYEDRQYALKNEETISLFERNARYWDSVHARLAALQRELHTAPIYTASPSLGKVQTQALHLLRRIAAAAHADSAEVQRLIVQLYWDSGHDLLRLNDARRVLQDKVVEWDGLFLEFEKHSSVSERELRRLLASYAKHDTDDATGDTASERLSRTETPLADLKRSSLDVANLSLWDMFGTRDEHKTRATEKRDGHKDNEAETADEKTNTHAAEAQETPAPAPERGAGPADAPPAPDDPPAPPAHGPSSPPAPDAPGLLPPFDPPCDARPAPASAAPSPEHEARPPSPSRAPTLAVPHPVRPRAVRPQHTRMRPPSTEPHAARTPMSPSAVLTPGSASPEARRTPKRSVPSPAHRLTLPPNNQGFASFVRNRPDNIVLRPPWETQQTPAPTRPRGTRKDDKRISRSQVSSMTRHFDMLSREAERARERQRERTRRAPSRTRRARPVTATNATVEVFKNLRDAVGADDESDSEREEAGRAAHTAPAPAPVSAGAGAGAEADTEAAPAVVLTPPAGPPGATTPGDPRLAAEALAVAKEPEFPHTDSAAAPPGATRTDDAHAPQAAPPESAAEMAARTSETAALFAQLGDAWTLHCGELAPLVYPFLSTDHVFSDSRVVVREDEPSSLIAFTLHSKAYREQLRAAQQARARGEGALPPADEQSSAEHLRDLENELRTTEGTHLGYEFDTGNVKMWCKIFFAEQFDALRHMYGCADTIVQSLSRCYKWDAGAGKSGSAFLKTRDDRLMVKQLSRAEMDGFSKFAPQYFAYVADCKVADRPTTLTKIFGYFRIGFRNAHTGKSLKLDVVVMENLVYGHDVYKIFDLKGSTRNRLRQETGREYEVLLDENLVRMSRTSPILVREYSKRILRAALYNDSLFLTDMNVMDYSLIVVLDAKRNELVIGIIDYLRTYTWDKRVESFVKETAILGGGGKGEPTIITPRQYRMRFLTFLDRYFWMTPDPWVPAGWVL</sequence>
<protein>
    <recommendedName>
        <fullName evidence="1">1-phosphatidylinositol-3-phosphate 5-kinase</fullName>
        <ecNumber evidence="1">2.7.1.150</ecNumber>
    </recommendedName>
</protein>
<dbReference type="Pfam" id="PF01363">
    <property type="entry name" value="FYVE"/>
    <property type="match status" value="1"/>
</dbReference>
<feature type="compositionally biased region" description="Pro residues" evidence="13">
    <location>
        <begin position="2228"/>
        <end position="2261"/>
    </location>
</feature>
<dbReference type="InterPro" id="IPR002885">
    <property type="entry name" value="PPR_rpt"/>
</dbReference>
<feature type="region of interest" description="Disordered" evidence="13">
    <location>
        <begin position="2534"/>
        <end position="2570"/>
    </location>
</feature>
<feature type="compositionally biased region" description="Low complexity" evidence="13">
    <location>
        <begin position="2476"/>
        <end position="2519"/>
    </location>
</feature>
<accession>A0AAF0IPA6</accession>
<name>A0AAF0IPA6_9BASI</name>
<dbReference type="PROSITE" id="PS51375">
    <property type="entry name" value="PPR"/>
    <property type="match status" value="1"/>
</dbReference>
<reference evidence="16" key="1">
    <citation type="submission" date="2023-03" db="EMBL/GenBank/DDBJ databases">
        <title>Mating type loci evolution in Malassezia.</title>
        <authorList>
            <person name="Coelho M.A."/>
        </authorList>
    </citation>
    <scope>NUCLEOTIDE SEQUENCE</scope>
    <source>
        <strain evidence="16">CBS 14135</strain>
    </source>
</reference>
<feature type="coiled-coil region" evidence="12">
    <location>
        <begin position="34"/>
        <end position="68"/>
    </location>
</feature>
<dbReference type="GO" id="GO:0000329">
    <property type="term" value="C:fungal-type vacuole membrane"/>
    <property type="evidence" value="ECO:0007669"/>
    <property type="project" value="TreeGrafter"/>
</dbReference>
<feature type="region of interest" description="Disordered" evidence="13">
    <location>
        <begin position="136"/>
        <end position="167"/>
    </location>
</feature>
<dbReference type="PANTHER" id="PTHR45748">
    <property type="entry name" value="1-PHOSPHATIDYLINOSITOL 3-PHOSPHATE 5-KINASE-RELATED"/>
    <property type="match status" value="1"/>
</dbReference>
<feature type="compositionally biased region" description="Low complexity" evidence="13">
    <location>
        <begin position="2209"/>
        <end position="2227"/>
    </location>
</feature>
<evidence type="ECO:0000256" key="6">
    <source>
        <dbReference type="ARBA" id="ARBA00022777"/>
    </source>
</evidence>
<dbReference type="SUPFAM" id="SSF56104">
    <property type="entry name" value="SAICAR synthase-like"/>
    <property type="match status" value="1"/>
</dbReference>
<dbReference type="Proteomes" id="UP001216638">
    <property type="component" value="Chromosome 3"/>
</dbReference>
<keyword evidence="8 11" id="KW-0067">ATP-binding</keyword>
<dbReference type="InterPro" id="IPR002423">
    <property type="entry name" value="Cpn60/GroEL/TCP-1"/>
</dbReference>
<dbReference type="Pfam" id="PF00118">
    <property type="entry name" value="Cpn60_TCP1"/>
    <property type="match status" value="1"/>
</dbReference>
<feature type="compositionally biased region" description="Low complexity" evidence="13">
    <location>
        <begin position="2556"/>
        <end position="2570"/>
    </location>
</feature>
<feature type="compositionally biased region" description="Polar residues" evidence="13">
    <location>
        <begin position="982"/>
        <end position="998"/>
    </location>
</feature>
<feature type="compositionally biased region" description="Low complexity" evidence="13">
    <location>
        <begin position="954"/>
        <end position="981"/>
    </location>
</feature>
<dbReference type="SMART" id="SM00064">
    <property type="entry name" value="FYVE"/>
    <property type="match status" value="1"/>
</dbReference>
<gene>
    <name evidence="16" type="primary">MDM12_2</name>
    <name evidence="16" type="ORF">MBRA1_002670</name>
</gene>
<feature type="region of interest" description="Disordered" evidence="13">
    <location>
        <begin position="203"/>
        <end position="225"/>
    </location>
</feature>
<evidence type="ECO:0000256" key="11">
    <source>
        <dbReference type="PROSITE-ProRule" id="PRU00781"/>
    </source>
</evidence>
<evidence type="ECO:0000259" key="15">
    <source>
        <dbReference type="PROSITE" id="PS51455"/>
    </source>
</evidence>
<dbReference type="GO" id="GO:0010008">
    <property type="term" value="C:endosome membrane"/>
    <property type="evidence" value="ECO:0007669"/>
    <property type="project" value="TreeGrafter"/>
</dbReference>
<dbReference type="GO" id="GO:0008270">
    <property type="term" value="F:zinc ion binding"/>
    <property type="evidence" value="ECO:0007669"/>
    <property type="project" value="UniProtKB-KW"/>
</dbReference>
<keyword evidence="5 9" id="KW-0863">Zinc-finger</keyword>
<evidence type="ECO:0000256" key="7">
    <source>
        <dbReference type="ARBA" id="ARBA00022833"/>
    </source>
</evidence>
<evidence type="ECO:0000256" key="10">
    <source>
        <dbReference type="PROSITE-ProRule" id="PRU00708"/>
    </source>
</evidence>
<evidence type="ECO:0000256" key="4">
    <source>
        <dbReference type="ARBA" id="ARBA00022741"/>
    </source>
</evidence>
<dbReference type="EC" id="2.7.1.150" evidence="1"/>
<dbReference type="GO" id="GO:0000285">
    <property type="term" value="F:1-phosphatidylinositol-3-phosphate 5-kinase activity"/>
    <property type="evidence" value="ECO:0007669"/>
    <property type="project" value="UniProtKB-EC"/>
</dbReference>
<dbReference type="Pfam" id="PF01504">
    <property type="entry name" value="PIP5K"/>
    <property type="match status" value="2"/>
</dbReference>
<dbReference type="Gene3D" id="3.30.810.10">
    <property type="entry name" value="2-Layer Sandwich"/>
    <property type="match status" value="1"/>
</dbReference>
<feature type="compositionally biased region" description="Low complexity" evidence="13">
    <location>
        <begin position="2265"/>
        <end position="2275"/>
    </location>
</feature>
<dbReference type="InterPro" id="IPR011011">
    <property type="entry name" value="Znf_FYVE_PHD"/>
</dbReference>
<dbReference type="FunFam" id="3.50.7.10:FF:000007">
    <property type="entry name" value="1-phosphatidylinositol 3-phosphate 5-kinase isoform X1"/>
    <property type="match status" value="1"/>
</dbReference>
<feature type="compositionally biased region" description="Basic and acidic residues" evidence="13">
    <location>
        <begin position="2181"/>
        <end position="2206"/>
    </location>
</feature>
<feature type="compositionally biased region" description="Polar residues" evidence="13">
    <location>
        <begin position="925"/>
        <end position="935"/>
    </location>
</feature>
<dbReference type="CDD" id="cd15725">
    <property type="entry name" value="FYVE_PIKfyve_Fab1"/>
    <property type="match status" value="1"/>
</dbReference>
<dbReference type="InterPro" id="IPR044769">
    <property type="entry name" value="PIKfyve_PIPKc"/>
</dbReference>
<evidence type="ECO:0000256" key="12">
    <source>
        <dbReference type="SAM" id="Coils"/>
    </source>
</evidence>
<organism evidence="16 17">
    <name type="scientific">Malassezia brasiliensis</name>
    <dbReference type="NCBI Taxonomy" id="1821822"/>
    <lineage>
        <taxon>Eukaryota</taxon>
        <taxon>Fungi</taxon>
        <taxon>Dikarya</taxon>
        <taxon>Basidiomycota</taxon>
        <taxon>Ustilaginomycotina</taxon>
        <taxon>Malasseziomycetes</taxon>
        <taxon>Malasseziales</taxon>
        <taxon>Malasseziaceae</taxon>
        <taxon>Malassezia</taxon>
    </lineage>
</organism>
<dbReference type="PANTHER" id="PTHR45748:SF7">
    <property type="entry name" value="1-PHOSPHATIDYLINOSITOL 3-PHOSPHATE 5-KINASE-RELATED"/>
    <property type="match status" value="1"/>
</dbReference>
<dbReference type="GO" id="GO:0005524">
    <property type="term" value="F:ATP binding"/>
    <property type="evidence" value="ECO:0007669"/>
    <property type="project" value="UniProtKB-UniRule"/>
</dbReference>
<feature type="compositionally biased region" description="Acidic residues" evidence="13">
    <location>
        <begin position="2461"/>
        <end position="2470"/>
    </location>
</feature>
<dbReference type="InterPro" id="IPR027409">
    <property type="entry name" value="GroEL-like_apical_dom_sf"/>
</dbReference>
<feature type="region of interest" description="Disordered" evidence="13">
    <location>
        <begin position="1673"/>
        <end position="1787"/>
    </location>
</feature>
<feature type="compositionally biased region" description="Basic and acidic residues" evidence="13">
    <location>
        <begin position="896"/>
        <end position="907"/>
    </location>
</feature>
<feature type="region of interest" description="Disordered" evidence="13">
    <location>
        <begin position="896"/>
        <end position="998"/>
    </location>
</feature>
<feature type="region of interest" description="Disordered" evidence="13">
    <location>
        <begin position="1189"/>
        <end position="1220"/>
    </location>
</feature>
<keyword evidence="3" id="KW-0479">Metal-binding</keyword>
<evidence type="ECO:0000259" key="14">
    <source>
        <dbReference type="PROSITE" id="PS50178"/>
    </source>
</evidence>
<dbReference type="SUPFAM" id="SSF52029">
    <property type="entry name" value="GroEL apical domain-like"/>
    <property type="match status" value="1"/>
</dbReference>
<feature type="compositionally biased region" description="Basic and acidic residues" evidence="13">
    <location>
        <begin position="2410"/>
        <end position="2427"/>
    </location>
</feature>